<dbReference type="AlphaFoldDB" id="E0UM62"/>
<sequence>MIILSPLTTFFPCPAPPPSNLKSPTWLVAASWLLPTPPISSFVVPKNDLKYTYYRLMRAYRDKDGKLKRKMLKYLASDSSKAYKNMVQAIKRRFRIQALQTQLLRLMRQQQPKQTRRSRGGSAVNSPPTTSERMLLVQLQQQLTELMGRVERLEREVTR</sequence>
<dbReference type="HOGENOM" id="CLU_1657931_0_0_3"/>
<keyword evidence="2" id="KW-0614">Plasmid</keyword>
<feature type="region of interest" description="Disordered" evidence="1">
    <location>
        <begin position="108"/>
        <end position="131"/>
    </location>
</feature>
<keyword evidence="3" id="KW-1185">Reference proteome</keyword>
<geneLocation type="plasmid" evidence="2 3">
    <name>Cy782202</name>
</geneLocation>
<dbReference type="Proteomes" id="UP000008206">
    <property type="component" value="Plasmid Cy782202"/>
</dbReference>
<name>E0UM62_GLOV7</name>
<reference evidence="3" key="1">
    <citation type="journal article" date="2011" name="MBio">
        <title>Novel metabolic attributes of the genus Cyanothece, comprising a group of unicellular nitrogen-fixing Cyanobacteria.</title>
        <authorList>
            <person name="Bandyopadhyay A."/>
            <person name="Elvitigala T."/>
            <person name="Welsh E."/>
            <person name="Stockel J."/>
            <person name="Liberton M."/>
            <person name="Min H."/>
            <person name="Sherman L.A."/>
            <person name="Pakrasi H.B."/>
        </authorList>
    </citation>
    <scope>NUCLEOTIDE SEQUENCE [LARGE SCALE GENOMIC DNA]</scope>
    <source>
        <strain evidence="3">PCC 7822</strain>
        <plasmid evidence="3">Cy782202</plasmid>
    </source>
</reference>
<evidence type="ECO:0000313" key="2">
    <source>
        <dbReference type="EMBL" id="ADN18042.1"/>
    </source>
</evidence>
<evidence type="ECO:0000313" key="3">
    <source>
        <dbReference type="Proteomes" id="UP000008206"/>
    </source>
</evidence>
<dbReference type="EMBL" id="CP002200">
    <property type="protein sequence ID" value="ADN18042.1"/>
    <property type="molecule type" value="Genomic_DNA"/>
</dbReference>
<proteinExistence type="predicted"/>
<gene>
    <name evidence="2" type="ordered locus">Cyan7822_6239</name>
</gene>
<organism evidence="2 3">
    <name type="scientific">Gloeothece verrucosa (strain PCC 7822)</name>
    <name type="common">Cyanothece sp. (strain PCC 7822)</name>
    <dbReference type="NCBI Taxonomy" id="497965"/>
    <lineage>
        <taxon>Bacteria</taxon>
        <taxon>Bacillati</taxon>
        <taxon>Cyanobacteriota</taxon>
        <taxon>Cyanophyceae</taxon>
        <taxon>Oscillatoriophycideae</taxon>
        <taxon>Chroococcales</taxon>
        <taxon>Aphanothecaceae</taxon>
        <taxon>Gloeothece</taxon>
        <taxon>Gloeothece verrucosa</taxon>
    </lineage>
</organism>
<dbReference type="KEGG" id="cyj:Cyan7822_6239"/>
<accession>E0UM62</accession>
<protein>
    <submittedName>
        <fullName evidence="2">Uncharacterized protein</fullName>
    </submittedName>
</protein>
<evidence type="ECO:0000256" key="1">
    <source>
        <dbReference type="SAM" id="MobiDB-lite"/>
    </source>
</evidence>